<name>A0A9N9P105_9GLOM</name>
<evidence type="ECO:0000313" key="1">
    <source>
        <dbReference type="EMBL" id="CAG8778048.1"/>
    </source>
</evidence>
<keyword evidence="2" id="KW-1185">Reference proteome</keyword>
<dbReference type="EMBL" id="CAJVQA010023348">
    <property type="protein sequence ID" value="CAG8778048.1"/>
    <property type="molecule type" value="Genomic_DNA"/>
</dbReference>
<feature type="non-terminal residue" evidence="1">
    <location>
        <position position="1"/>
    </location>
</feature>
<gene>
    <name evidence="1" type="ORF">CPELLU_LOCUS16236</name>
</gene>
<dbReference type="AlphaFoldDB" id="A0A9N9P105"/>
<sequence>NIELDLLKCYTTLFAIRHLIDSRIDARSLSPSQGFMEIFQNLEKLFTD</sequence>
<dbReference type="OrthoDB" id="2433735at2759"/>
<accession>A0A9N9P105</accession>
<protein>
    <submittedName>
        <fullName evidence="1">25234_t:CDS:1</fullName>
    </submittedName>
</protein>
<comment type="caution">
    <text evidence="1">The sequence shown here is derived from an EMBL/GenBank/DDBJ whole genome shotgun (WGS) entry which is preliminary data.</text>
</comment>
<evidence type="ECO:0000313" key="2">
    <source>
        <dbReference type="Proteomes" id="UP000789759"/>
    </source>
</evidence>
<proteinExistence type="predicted"/>
<reference evidence="1" key="1">
    <citation type="submission" date="2021-06" db="EMBL/GenBank/DDBJ databases">
        <authorList>
            <person name="Kallberg Y."/>
            <person name="Tangrot J."/>
            <person name="Rosling A."/>
        </authorList>
    </citation>
    <scope>NUCLEOTIDE SEQUENCE</scope>
    <source>
        <strain evidence="1">FL966</strain>
    </source>
</reference>
<organism evidence="1 2">
    <name type="scientific">Cetraspora pellucida</name>
    <dbReference type="NCBI Taxonomy" id="1433469"/>
    <lineage>
        <taxon>Eukaryota</taxon>
        <taxon>Fungi</taxon>
        <taxon>Fungi incertae sedis</taxon>
        <taxon>Mucoromycota</taxon>
        <taxon>Glomeromycotina</taxon>
        <taxon>Glomeromycetes</taxon>
        <taxon>Diversisporales</taxon>
        <taxon>Gigasporaceae</taxon>
        <taxon>Cetraspora</taxon>
    </lineage>
</organism>
<dbReference type="Proteomes" id="UP000789759">
    <property type="component" value="Unassembled WGS sequence"/>
</dbReference>